<accession>A0AAV2LNW6</accession>
<evidence type="ECO:0000313" key="3">
    <source>
        <dbReference type="EMBL" id="CAL1603674.1"/>
    </source>
</evidence>
<proteinExistence type="predicted"/>
<gene>
    <name evidence="3" type="ORF">KC01_LOCUS31323</name>
</gene>
<dbReference type="PROSITE" id="PS50966">
    <property type="entry name" value="ZF_SWIM"/>
    <property type="match status" value="1"/>
</dbReference>
<evidence type="ECO:0000259" key="2">
    <source>
        <dbReference type="PROSITE" id="PS50966"/>
    </source>
</evidence>
<keyword evidence="1" id="KW-0863">Zinc-finger</keyword>
<sequence length="131" mass="14439">MRKSEKAHKLRVVLTDSQPVQLLHFACTCKAGKALCNHCVALLFQSAHYSQLKLQVVPPMLSCTEGEQQWHKPRVMGIKPGPVEKMAVLSAKPKTKTTEGVRSKLYRGLHGELPDLSVLRETTAAHEKSGG</sequence>
<keyword evidence="1" id="KW-0862">Zinc</keyword>
<evidence type="ECO:0000256" key="1">
    <source>
        <dbReference type="PROSITE-ProRule" id="PRU00325"/>
    </source>
</evidence>
<reference evidence="3 4" key="1">
    <citation type="submission" date="2024-04" db="EMBL/GenBank/DDBJ databases">
        <authorList>
            <person name="Waldvogel A.-M."/>
            <person name="Schoenle A."/>
        </authorList>
    </citation>
    <scope>NUCLEOTIDE SEQUENCE [LARGE SCALE GENOMIC DNA]</scope>
</reference>
<dbReference type="AlphaFoldDB" id="A0AAV2LNW6"/>
<dbReference type="EMBL" id="OZ035826">
    <property type="protein sequence ID" value="CAL1603674.1"/>
    <property type="molecule type" value="Genomic_DNA"/>
</dbReference>
<name>A0AAV2LNW6_KNICA</name>
<feature type="domain" description="SWIM-type" evidence="2">
    <location>
        <begin position="10"/>
        <end position="47"/>
    </location>
</feature>
<evidence type="ECO:0000313" key="4">
    <source>
        <dbReference type="Proteomes" id="UP001497482"/>
    </source>
</evidence>
<keyword evidence="4" id="KW-1185">Reference proteome</keyword>
<protein>
    <recommendedName>
        <fullName evidence="2">SWIM-type domain-containing protein</fullName>
    </recommendedName>
</protein>
<dbReference type="Proteomes" id="UP001497482">
    <property type="component" value="Chromosome 4"/>
</dbReference>
<dbReference type="InterPro" id="IPR007527">
    <property type="entry name" value="Znf_SWIM"/>
</dbReference>
<dbReference type="GO" id="GO:0008270">
    <property type="term" value="F:zinc ion binding"/>
    <property type="evidence" value="ECO:0007669"/>
    <property type="project" value="UniProtKB-KW"/>
</dbReference>
<keyword evidence="1" id="KW-0479">Metal-binding</keyword>
<organism evidence="3 4">
    <name type="scientific">Knipowitschia caucasica</name>
    <name type="common">Caucasian dwarf goby</name>
    <name type="synonym">Pomatoschistus caucasicus</name>
    <dbReference type="NCBI Taxonomy" id="637954"/>
    <lineage>
        <taxon>Eukaryota</taxon>
        <taxon>Metazoa</taxon>
        <taxon>Chordata</taxon>
        <taxon>Craniata</taxon>
        <taxon>Vertebrata</taxon>
        <taxon>Euteleostomi</taxon>
        <taxon>Actinopterygii</taxon>
        <taxon>Neopterygii</taxon>
        <taxon>Teleostei</taxon>
        <taxon>Neoteleostei</taxon>
        <taxon>Acanthomorphata</taxon>
        <taxon>Gobiaria</taxon>
        <taxon>Gobiiformes</taxon>
        <taxon>Gobioidei</taxon>
        <taxon>Gobiidae</taxon>
        <taxon>Gobiinae</taxon>
        <taxon>Knipowitschia</taxon>
    </lineage>
</organism>